<keyword evidence="4" id="KW-0732">Signal</keyword>
<dbReference type="EMBL" id="JACCBY010000003">
    <property type="protein sequence ID" value="NYD90928.1"/>
    <property type="molecule type" value="Genomic_DNA"/>
</dbReference>
<evidence type="ECO:0000256" key="1">
    <source>
        <dbReference type="ARBA" id="ARBA00013194"/>
    </source>
</evidence>
<dbReference type="SUPFAM" id="SSF50891">
    <property type="entry name" value="Cyclophilin-like"/>
    <property type="match status" value="1"/>
</dbReference>
<dbReference type="Proteomes" id="UP000517753">
    <property type="component" value="Unassembled WGS sequence"/>
</dbReference>
<accession>A0A7Y9FPH7</accession>
<feature type="signal peptide" evidence="4">
    <location>
        <begin position="1"/>
        <end position="21"/>
    </location>
</feature>
<feature type="chain" id="PRO_5031458313" description="peptidylprolyl isomerase" evidence="4">
    <location>
        <begin position="22"/>
        <end position="212"/>
    </location>
</feature>
<dbReference type="PANTHER" id="PTHR43246">
    <property type="entry name" value="PEPTIDYL-PROLYL CIS-TRANS ISOMERASE CYP38, CHLOROPLASTIC"/>
    <property type="match status" value="1"/>
</dbReference>
<proteinExistence type="predicted"/>
<comment type="caution">
    <text evidence="6">The sequence shown here is derived from an EMBL/GenBank/DDBJ whole genome shotgun (WGS) entry which is preliminary data.</text>
</comment>
<evidence type="ECO:0000259" key="5">
    <source>
        <dbReference type="PROSITE" id="PS50072"/>
    </source>
</evidence>
<gene>
    <name evidence="6" type="ORF">HD841_002725</name>
</gene>
<dbReference type="AlphaFoldDB" id="A0A7Y9FPH7"/>
<dbReference type="InterPro" id="IPR002130">
    <property type="entry name" value="Cyclophilin-type_PPIase_dom"/>
</dbReference>
<reference evidence="6 7" key="2">
    <citation type="submission" date="2020-08" db="EMBL/GenBank/DDBJ databases">
        <title>The Agave Microbiome: Exploring the role of microbial communities in plant adaptations to desert environments.</title>
        <authorList>
            <person name="Partida-Martinez L.P."/>
        </authorList>
    </citation>
    <scope>NUCLEOTIDE SEQUENCE [LARGE SCALE GENOMIC DNA]</scope>
    <source>
        <strain evidence="6 7">AS2.3</strain>
    </source>
</reference>
<sequence length="212" mass="22483">MIGLVRLAAVAVLLAAAPGMAQQGTPAAPAPAPQPTPALPRVAFETSVGRFVIEADTVHAPISAGNFLKYVDGKRLDGVRFYRAVKIGDHFGFVQFGPDGEIKRLLPPIKHEPTTQTGIRHTDFTVSTARFEPGSARGEFTISIGDQPSFDADPGKPGDNLGYAAFGHVVEGQDTILKVFDAPVSPTATLRGAFKGEVPVTKVTIRTARRVK</sequence>
<evidence type="ECO:0000313" key="7">
    <source>
        <dbReference type="Proteomes" id="UP000517753"/>
    </source>
</evidence>
<dbReference type="RefSeq" id="WP_373563016.1">
    <property type="nucleotide sequence ID" value="NZ_JACCBY010000003.1"/>
</dbReference>
<dbReference type="EC" id="5.2.1.8" evidence="1"/>
<dbReference type="PROSITE" id="PS50072">
    <property type="entry name" value="CSA_PPIASE_2"/>
    <property type="match status" value="1"/>
</dbReference>
<dbReference type="InterPro" id="IPR044665">
    <property type="entry name" value="E_coli_cyclophilin_A-like"/>
</dbReference>
<organism evidence="6 7">
    <name type="scientific">Sphingomonas melonis</name>
    <dbReference type="NCBI Taxonomy" id="152682"/>
    <lineage>
        <taxon>Bacteria</taxon>
        <taxon>Pseudomonadati</taxon>
        <taxon>Pseudomonadota</taxon>
        <taxon>Alphaproteobacteria</taxon>
        <taxon>Sphingomonadales</taxon>
        <taxon>Sphingomonadaceae</taxon>
        <taxon>Sphingomonas</taxon>
    </lineage>
</organism>
<reference evidence="6 7" key="1">
    <citation type="submission" date="2020-07" db="EMBL/GenBank/DDBJ databases">
        <authorList>
            <person name="Partida-Martinez L."/>
            <person name="Huntemann M."/>
            <person name="Clum A."/>
            <person name="Wang J."/>
            <person name="Palaniappan K."/>
            <person name="Ritter S."/>
            <person name="Chen I.-M."/>
            <person name="Stamatis D."/>
            <person name="Reddy T."/>
            <person name="O'Malley R."/>
            <person name="Daum C."/>
            <person name="Shapiro N."/>
            <person name="Ivanova N."/>
            <person name="Kyrpides N."/>
            <person name="Woyke T."/>
        </authorList>
    </citation>
    <scope>NUCLEOTIDE SEQUENCE [LARGE SCALE GENOMIC DNA]</scope>
    <source>
        <strain evidence="6 7">AS2.3</strain>
    </source>
</reference>
<evidence type="ECO:0000313" key="6">
    <source>
        <dbReference type="EMBL" id="NYD90928.1"/>
    </source>
</evidence>
<keyword evidence="3 6" id="KW-0413">Isomerase</keyword>
<evidence type="ECO:0000256" key="4">
    <source>
        <dbReference type="SAM" id="SignalP"/>
    </source>
</evidence>
<dbReference type="Gene3D" id="2.40.100.10">
    <property type="entry name" value="Cyclophilin-like"/>
    <property type="match status" value="1"/>
</dbReference>
<evidence type="ECO:0000256" key="2">
    <source>
        <dbReference type="ARBA" id="ARBA00023110"/>
    </source>
</evidence>
<protein>
    <recommendedName>
        <fullName evidence="1">peptidylprolyl isomerase</fullName>
        <ecNumber evidence="1">5.2.1.8</ecNumber>
    </recommendedName>
</protein>
<dbReference type="Pfam" id="PF00160">
    <property type="entry name" value="Pro_isomerase"/>
    <property type="match status" value="1"/>
</dbReference>
<dbReference type="InterPro" id="IPR029000">
    <property type="entry name" value="Cyclophilin-like_dom_sf"/>
</dbReference>
<evidence type="ECO:0000256" key="3">
    <source>
        <dbReference type="ARBA" id="ARBA00023235"/>
    </source>
</evidence>
<keyword evidence="2" id="KW-0697">Rotamase</keyword>
<dbReference type="GO" id="GO:0003755">
    <property type="term" value="F:peptidyl-prolyl cis-trans isomerase activity"/>
    <property type="evidence" value="ECO:0007669"/>
    <property type="project" value="UniProtKB-KW"/>
</dbReference>
<feature type="domain" description="PPIase cyclophilin-type" evidence="5">
    <location>
        <begin position="38"/>
        <end position="210"/>
    </location>
</feature>
<name>A0A7Y9FPH7_9SPHN</name>
<keyword evidence="7" id="KW-1185">Reference proteome</keyword>